<organism evidence="2 3">
    <name type="scientific">Massilia eburnea</name>
    <dbReference type="NCBI Taxonomy" id="1776165"/>
    <lineage>
        <taxon>Bacteria</taxon>
        <taxon>Pseudomonadati</taxon>
        <taxon>Pseudomonadota</taxon>
        <taxon>Betaproteobacteria</taxon>
        <taxon>Burkholderiales</taxon>
        <taxon>Oxalobacteraceae</taxon>
        <taxon>Telluria group</taxon>
        <taxon>Massilia</taxon>
    </lineage>
</organism>
<dbReference type="OrthoDB" id="8778415at2"/>
<feature type="transmembrane region" description="Helical" evidence="1">
    <location>
        <begin position="65"/>
        <end position="85"/>
    </location>
</feature>
<proteinExistence type="predicted"/>
<dbReference type="AlphaFoldDB" id="A0A6L6QNN2"/>
<keyword evidence="3" id="KW-1185">Reference proteome</keyword>
<keyword evidence="1" id="KW-1133">Transmembrane helix</keyword>
<dbReference type="RefSeq" id="WP_155456706.1">
    <property type="nucleotide sequence ID" value="NZ_WNKX01000027.1"/>
</dbReference>
<sequence>MNAKTLTLIKKVAAILLLVCFVLPLSRCTTKAEIGAENAVKETHLYAYELAGAAWNDVKANEAGGLSALFAVLNVFFVPAICLALKDRLQAAICFFASFVSAYFLYCWVFVFSTRAEIGGIIATGCWMLLFGISCVTLWRLYRRGSLFKWVHKG</sequence>
<accession>A0A6L6QNN2</accession>
<evidence type="ECO:0000256" key="1">
    <source>
        <dbReference type="SAM" id="Phobius"/>
    </source>
</evidence>
<dbReference type="Proteomes" id="UP000472320">
    <property type="component" value="Unassembled WGS sequence"/>
</dbReference>
<dbReference type="EMBL" id="WNKX01000027">
    <property type="protein sequence ID" value="MTW13795.1"/>
    <property type="molecule type" value="Genomic_DNA"/>
</dbReference>
<evidence type="ECO:0000313" key="2">
    <source>
        <dbReference type="EMBL" id="MTW13795.1"/>
    </source>
</evidence>
<evidence type="ECO:0000313" key="3">
    <source>
        <dbReference type="Proteomes" id="UP000472320"/>
    </source>
</evidence>
<feature type="transmembrane region" description="Helical" evidence="1">
    <location>
        <begin position="118"/>
        <end position="139"/>
    </location>
</feature>
<name>A0A6L6QNN2_9BURK</name>
<keyword evidence="1" id="KW-0812">Transmembrane</keyword>
<comment type="caution">
    <text evidence="2">The sequence shown here is derived from an EMBL/GenBank/DDBJ whole genome shotgun (WGS) entry which is preliminary data.</text>
</comment>
<reference evidence="2 3" key="1">
    <citation type="submission" date="2019-11" db="EMBL/GenBank/DDBJ databases">
        <title>Type strains purchased from KCTC, JCM and DSMZ.</title>
        <authorList>
            <person name="Lu H."/>
        </authorList>
    </citation>
    <scope>NUCLEOTIDE SEQUENCE [LARGE SCALE GENOMIC DNA]</scope>
    <source>
        <strain evidence="2 3">JCM 31587</strain>
    </source>
</reference>
<gene>
    <name evidence="2" type="ORF">GM658_24595</name>
</gene>
<protein>
    <submittedName>
        <fullName evidence="2">Uncharacterized protein</fullName>
    </submittedName>
</protein>
<feature type="transmembrane region" description="Helical" evidence="1">
    <location>
        <begin position="92"/>
        <end position="112"/>
    </location>
</feature>
<keyword evidence="1" id="KW-0472">Membrane</keyword>